<evidence type="ECO:0000313" key="1">
    <source>
        <dbReference type="EMBL" id="KAH6929359.1"/>
    </source>
</evidence>
<keyword evidence="2" id="KW-1185">Reference proteome</keyword>
<protein>
    <submittedName>
        <fullName evidence="1">Uncharacterized protein</fullName>
    </submittedName>
</protein>
<dbReference type="EMBL" id="CM023486">
    <property type="protein sequence ID" value="KAH6929359.1"/>
    <property type="molecule type" value="Genomic_DNA"/>
</dbReference>
<accession>A0ACB7S6I5</accession>
<evidence type="ECO:0000313" key="2">
    <source>
        <dbReference type="Proteomes" id="UP000821845"/>
    </source>
</evidence>
<sequence>MVGCVYSTSWILQTLLVIAFCAVSLQGKVRIAFEEAEVDVHARFGMLVLSNDGSPEKKISPELAPSTSIHGRFKRADEDDGGGVEEHHGTIGHHHAGGGIGHNDFSETPIVVTYETDAGETGVPEKTVTYEIDSGIAEGGGGGGVTSIGGGSRRYLTPTSGSGGNVRLGRIVYGGGGLRPAYGMIGTQLGSGGLAYGFQPALATSGLALHGAPAMGMYGTQLGFGGTRLGLGGSRVGVLGNGGGSGFGYGFQPALGYGMVQQGMPSLSTMGARLMSGAGGGGYGGSLGLGGYRLGGGRLGTMALRNGYGGGLGGARLAMPSVGGYGIRNGMAWHGWLFG</sequence>
<organism evidence="1 2">
    <name type="scientific">Hyalomma asiaticum</name>
    <name type="common">Tick</name>
    <dbReference type="NCBI Taxonomy" id="266040"/>
    <lineage>
        <taxon>Eukaryota</taxon>
        <taxon>Metazoa</taxon>
        <taxon>Ecdysozoa</taxon>
        <taxon>Arthropoda</taxon>
        <taxon>Chelicerata</taxon>
        <taxon>Arachnida</taxon>
        <taxon>Acari</taxon>
        <taxon>Parasitiformes</taxon>
        <taxon>Ixodida</taxon>
        <taxon>Ixodoidea</taxon>
        <taxon>Ixodidae</taxon>
        <taxon>Hyalomminae</taxon>
        <taxon>Hyalomma</taxon>
    </lineage>
</organism>
<proteinExistence type="predicted"/>
<name>A0ACB7S6I5_HYAAI</name>
<reference evidence="1" key="1">
    <citation type="submission" date="2020-05" db="EMBL/GenBank/DDBJ databases">
        <title>Large-scale comparative analyses of tick genomes elucidate their genetic diversity and vector capacities.</title>
        <authorList>
            <person name="Jia N."/>
            <person name="Wang J."/>
            <person name="Shi W."/>
            <person name="Du L."/>
            <person name="Sun Y."/>
            <person name="Zhan W."/>
            <person name="Jiang J."/>
            <person name="Wang Q."/>
            <person name="Zhang B."/>
            <person name="Ji P."/>
            <person name="Sakyi L.B."/>
            <person name="Cui X."/>
            <person name="Yuan T."/>
            <person name="Jiang B."/>
            <person name="Yang W."/>
            <person name="Lam T.T.-Y."/>
            <person name="Chang Q."/>
            <person name="Ding S."/>
            <person name="Wang X."/>
            <person name="Zhu J."/>
            <person name="Ruan X."/>
            <person name="Zhao L."/>
            <person name="Wei J."/>
            <person name="Que T."/>
            <person name="Du C."/>
            <person name="Cheng J."/>
            <person name="Dai P."/>
            <person name="Han X."/>
            <person name="Huang E."/>
            <person name="Gao Y."/>
            <person name="Liu J."/>
            <person name="Shao H."/>
            <person name="Ye R."/>
            <person name="Li L."/>
            <person name="Wei W."/>
            <person name="Wang X."/>
            <person name="Wang C."/>
            <person name="Yang T."/>
            <person name="Huo Q."/>
            <person name="Li W."/>
            <person name="Guo W."/>
            <person name="Chen H."/>
            <person name="Zhou L."/>
            <person name="Ni X."/>
            <person name="Tian J."/>
            <person name="Zhou Y."/>
            <person name="Sheng Y."/>
            <person name="Liu T."/>
            <person name="Pan Y."/>
            <person name="Xia L."/>
            <person name="Li J."/>
            <person name="Zhao F."/>
            <person name="Cao W."/>
        </authorList>
    </citation>
    <scope>NUCLEOTIDE SEQUENCE</scope>
    <source>
        <strain evidence="1">Hyas-2018</strain>
    </source>
</reference>
<gene>
    <name evidence="1" type="ORF">HPB50_026841</name>
</gene>
<comment type="caution">
    <text evidence="1">The sequence shown here is derived from an EMBL/GenBank/DDBJ whole genome shotgun (WGS) entry which is preliminary data.</text>
</comment>
<dbReference type="Proteomes" id="UP000821845">
    <property type="component" value="Chromosome 6"/>
</dbReference>